<evidence type="ECO:0000313" key="3">
    <source>
        <dbReference type="Proteomes" id="UP000798808"/>
    </source>
</evidence>
<protein>
    <submittedName>
        <fullName evidence="2">3'-5' exonuclease domain-containing protein 2</fullName>
    </submittedName>
</protein>
<dbReference type="EMBL" id="SMLW01000633">
    <property type="protein sequence ID" value="MTI27547.1"/>
    <property type="molecule type" value="Genomic_DNA"/>
</dbReference>
<dbReference type="Pfam" id="PF01612">
    <property type="entry name" value="DNA_pol_A_exo1"/>
    <property type="match status" value="1"/>
</dbReference>
<comment type="caution">
    <text evidence="2">The sequence shown here is derived from an EMBL/GenBank/DDBJ whole genome shotgun (WGS) entry which is preliminary data.</text>
</comment>
<keyword evidence="2" id="KW-0378">Hydrolase</keyword>
<sequence>MYPATISSEEINELELQRYEGKVHIIAQPDQVAEVMRKIAGEKVVGFDTETKPAFKKGEYNHVSLIQIATSKEVFLIRTNITGLTDELIVFLSNKKLLKIGVALRDDIKDLRKLREFMPGGFVELNKLVKEIGIESNGLRKLAAIILGFRISKSAQISNWESEKLTDKQINYAATDAWVCIEMYHELVRKGYLKSS</sequence>
<name>A0ABW9RTL6_9BACT</name>
<evidence type="ECO:0000259" key="1">
    <source>
        <dbReference type="SMART" id="SM00474"/>
    </source>
</evidence>
<dbReference type="Gene3D" id="3.30.420.10">
    <property type="entry name" value="Ribonuclease H-like superfamily/Ribonuclease H"/>
    <property type="match status" value="1"/>
</dbReference>
<dbReference type="CDD" id="cd06141">
    <property type="entry name" value="WRN_exo"/>
    <property type="match status" value="1"/>
</dbReference>
<feature type="domain" description="3'-5' exonuclease" evidence="1">
    <location>
        <begin position="23"/>
        <end position="192"/>
    </location>
</feature>
<dbReference type="InterPro" id="IPR002562">
    <property type="entry name" value="3'-5'_exonuclease_dom"/>
</dbReference>
<organism evidence="2 3">
    <name type="scientific">Fulvivirga kasyanovii</name>
    <dbReference type="NCBI Taxonomy" id="396812"/>
    <lineage>
        <taxon>Bacteria</taxon>
        <taxon>Pseudomonadati</taxon>
        <taxon>Bacteroidota</taxon>
        <taxon>Cytophagia</taxon>
        <taxon>Cytophagales</taxon>
        <taxon>Fulvivirgaceae</taxon>
        <taxon>Fulvivirga</taxon>
    </lineage>
</organism>
<evidence type="ECO:0000313" key="2">
    <source>
        <dbReference type="EMBL" id="MTI27547.1"/>
    </source>
</evidence>
<dbReference type="SUPFAM" id="SSF53098">
    <property type="entry name" value="Ribonuclease H-like"/>
    <property type="match status" value="1"/>
</dbReference>
<dbReference type="SMART" id="SM00474">
    <property type="entry name" value="35EXOc"/>
    <property type="match status" value="1"/>
</dbReference>
<dbReference type="PANTHER" id="PTHR47765:SF2">
    <property type="entry name" value="EXONUCLEASE MUT-7 HOMOLOG"/>
    <property type="match status" value="1"/>
</dbReference>
<dbReference type="GO" id="GO:0004527">
    <property type="term" value="F:exonuclease activity"/>
    <property type="evidence" value="ECO:0007669"/>
    <property type="project" value="UniProtKB-KW"/>
</dbReference>
<dbReference type="Proteomes" id="UP000798808">
    <property type="component" value="Unassembled WGS sequence"/>
</dbReference>
<dbReference type="InterPro" id="IPR012337">
    <property type="entry name" value="RNaseH-like_sf"/>
</dbReference>
<dbReference type="InterPro" id="IPR052408">
    <property type="entry name" value="Exonuclease_MUT-7-like"/>
</dbReference>
<proteinExistence type="predicted"/>
<gene>
    <name evidence="2" type="ORF">E1163_21500</name>
</gene>
<dbReference type="InterPro" id="IPR036397">
    <property type="entry name" value="RNaseH_sf"/>
</dbReference>
<dbReference type="PANTHER" id="PTHR47765">
    <property type="entry name" value="3'-5' EXONUCLEASE DOMAIN-CONTAINING PROTEIN"/>
    <property type="match status" value="1"/>
</dbReference>
<keyword evidence="3" id="KW-1185">Reference proteome</keyword>
<dbReference type="RefSeq" id="WP_155174547.1">
    <property type="nucleotide sequence ID" value="NZ_BAAAFL010000002.1"/>
</dbReference>
<keyword evidence="2" id="KW-0540">Nuclease</keyword>
<accession>A0ABW9RTL6</accession>
<reference evidence="2 3" key="1">
    <citation type="submission" date="2019-02" db="EMBL/GenBank/DDBJ databases">
        <authorList>
            <person name="Goldberg S.R."/>
            <person name="Haltli B.A."/>
            <person name="Correa H."/>
            <person name="Russell K.G."/>
        </authorList>
    </citation>
    <scope>NUCLEOTIDE SEQUENCE [LARGE SCALE GENOMIC DNA]</scope>
    <source>
        <strain evidence="2 3">JCM 16186</strain>
    </source>
</reference>
<keyword evidence="2" id="KW-0269">Exonuclease</keyword>